<evidence type="ECO:0000259" key="3">
    <source>
        <dbReference type="Pfam" id="PF13505"/>
    </source>
</evidence>
<evidence type="ECO:0000256" key="1">
    <source>
        <dbReference type="ARBA" id="ARBA00022729"/>
    </source>
</evidence>
<feature type="domain" description="Outer membrane protein beta-barrel" evidence="3">
    <location>
        <begin position="39"/>
        <end position="194"/>
    </location>
</feature>
<gene>
    <name evidence="4" type="ORF">GU920_13315</name>
</gene>
<evidence type="ECO:0000256" key="2">
    <source>
        <dbReference type="SAM" id="SignalP"/>
    </source>
</evidence>
<dbReference type="EMBL" id="JAAATW010000003">
    <property type="protein sequence ID" value="NBE08515.1"/>
    <property type="molecule type" value="Genomic_DNA"/>
</dbReference>
<reference evidence="5" key="1">
    <citation type="submission" date="2020-01" db="EMBL/GenBank/DDBJ databases">
        <title>Sphingomonas sp. strain CSW-10.</title>
        <authorList>
            <person name="Chen W.-M."/>
        </authorList>
    </citation>
    <scope>NUCLEOTIDE SEQUENCE [LARGE SCALE GENOMIC DNA]</scope>
    <source>
        <strain evidence="5">CCP-1</strain>
    </source>
</reference>
<comment type="caution">
    <text evidence="4">The sequence shown here is derived from an EMBL/GenBank/DDBJ whole genome shotgun (WGS) entry which is preliminary data.</text>
</comment>
<evidence type="ECO:0000313" key="4">
    <source>
        <dbReference type="EMBL" id="NBE08515.1"/>
    </source>
</evidence>
<feature type="signal peptide" evidence="2">
    <location>
        <begin position="1"/>
        <end position="23"/>
    </location>
</feature>
<name>A0ABW9Y7N6_9RHOB</name>
<dbReference type="Proteomes" id="UP001517376">
    <property type="component" value="Unassembled WGS sequence"/>
</dbReference>
<keyword evidence="1 2" id="KW-0732">Signal</keyword>
<feature type="chain" id="PRO_5046756819" evidence="2">
    <location>
        <begin position="24"/>
        <end position="194"/>
    </location>
</feature>
<organism evidence="4 5">
    <name type="scientific">Paragemmobacter ruber</name>
    <dbReference type="NCBI Taxonomy" id="1985673"/>
    <lineage>
        <taxon>Bacteria</taxon>
        <taxon>Pseudomonadati</taxon>
        <taxon>Pseudomonadota</taxon>
        <taxon>Alphaproteobacteria</taxon>
        <taxon>Rhodobacterales</taxon>
        <taxon>Paracoccaceae</taxon>
        <taxon>Paragemmobacter</taxon>
    </lineage>
</organism>
<accession>A0ABW9Y7N6</accession>
<dbReference type="Gene3D" id="2.40.160.20">
    <property type="match status" value="1"/>
</dbReference>
<keyword evidence="5" id="KW-1185">Reference proteome</keyword>
<protein>
    <submittedName>
        <fullName evidence="4">Porin</fullName>
    </submittedName>
</protein>
<dbReference type="Pfam" id="PF13505">
    <property type="entry name" value="OMP_b-brl"/>
    <property type="match status" value="1"/>
</dbReference>
<sequence length="194" mass="19652">MKLMTAKVAAAALAVFGAAPALAGGPTEAYVEPTVAPAPAPVAAPSADWSGFYAGGQLGYGDVGGVVEGSGFTSGLIAGYRADFGQFVAGVEANYDWTDIDLAGGAATLDNVARLKLIGGYDLGPALVYGTVAAARAESSLGSDDGYAYGVGMDYAVTDRVTVGAELLEHKFDNYLGVGDVDATTFNTRVGFRF</sequence>
<dbReference type="InterPro" id="IPR027385">
    <property type="entry name" value="Beta-barrel_OMP"/>
</dbReference>
<dbReference type="SUPFAM" id="SSF56925">
    <property type="entry name" value="OMPA-like"/>
    <property type="match status" value="1"/>
</dbReference>
<proteinExistence type="predicted"/>
<evidence type="ECO:0000313" key="5">
    <source>
        <dbReference type="Proteomes" id="UP001517376"/>
    </source>
</evidence>
<dbReference type="RefSeq" id="WP_161767579.1">
    <property type="nucleotide sequence ID" value="NZ_JAAATW010000003.1"/>
</dbReference>
<dbReference type="InterPro" id="IPR011250">
    <property type="entry name" value="OMP/PagP_B-barrel"/>
</dbReference>